<dbReference type="AlphaFoldDB" id="F9UGQ2"/>
<dbReference type="Proteomes" id="UP000005459">
    <property type="component" value="Unassembled WGS sequence"/>
</dbReference>
<organism evidence="1 2">
    <name type="scientific">Thiocapsa marina 5811</name>
    <dbReference type="NCBI Taxonomy" id="768671"/>
    <lineage>
        <taxon>Bacteria</taxon>
        <taxon>Pseudomonadati</taxon>
        <taxon>Pseudomonadota</taxon>
        <taxon>Gammaproteobacteria</taxon>
        <taxon>Chromatiales</taxon>
        <taxon>Chromatiaceae</taxon>
        <taxon>Thiocapsa</taxon>
    </lineage>
</organism>
<proteinExistence type="predicted"/>
<evidence type="ECO:0000313" key="2">
    <source>
        <dbReference type="Proteomes" id="UP000005459"/>
    </source>
</evidence>
<protein>
    <submittedName>
        <fullName evidence="1">Uncharacterized protein</fullName>
    </submittedName>
</protein>
<reference evidence="1 2" key="1">
    <citation type="submission" date="2011-06" db="EMBL/GenBank/DDBJ databases">
        <title>The draft genome of Thiocapsa marina 5811.</title>
        <authorList>
            <consortium name="US DOE Joint Genome Institute (JGI-PGF)"/>
            <person name="Lucas S."/>
            <person name="Han J."/>
            <person name="Cheng J.-F."/>
            <person name="Goodwin L."/>
            <person name="Pitluck S."/>
            <person name="Peters L."/>
            <person name="Land M.L."/>
            <person name="Hauser L."/>
            <person name="Vogl K."/>
            <person name="Liu Z."/>
            <person name="Imhoff J."/>
            <person name="Thiel V."/>
            <person name="Frigaard N.-U."/>
            <person name="Bryant D."/>
            <person name="Woyke T.J."/>
        </authorList>
    </citation>
    <scope>NUCLEOTIDE SEQUENCE [LARGE SCALE GENOMIC DNA]</scope>
    <source>
        <strain evidence="1 2">5811</strain>
    </source>
</reference>
<accession>F9UGQ2</accession>
<name>F9UGQ2_9GAMM</name>
<evidence type="ECO:0000313" key="1">
    <source>
        <dbReference type="EMBL" id="EGV16735.1"/>
    </source>
</evidence>
<gene>
    <name evidence="1" type="ORF">ThimaDRAFT_4105</name>
</gene>
<sequence>MNEFPGYGAAHEETMRMFSRTLDRTIAAATRRSRR</sequence>
<dbReference type="EMBL" id="AFWV01000015">
    <property type="protein sequence ID" value="EGV16735.1"/>
    <property type="molecule type" value="Genomic_DNA"/>
</dbReference>
<keyword evidence="2" id="KW-1185">Reference proteome</keyword>